<dbReference type="Proteomes" id="UP001501752">
    <property type="component" value="Unassembled WGS sequence"/>
</dbReference>
<keyword evidence="2" id="KW-1185">Reference proteome</keyword>
<evidence type="ECO:0000313" key="1">
    <source>
        <dbReference type="EMBL" id="GAA4868299.1"/>
    </source>
</evidence>
<evidence type="ECO:0000313" key="2">
    <source>
        <dbReference type="Proteomes" id="UP001501752"/>
    </source>
</evidence>
<dbReference type="EMBL" id="BAABIS010000001">
    <property type="protein sequence ID" value="GAA4868299.1"/>
    <property type="molecule type" value="Genomic_DNA"/>
</dbReference>
<accession>A0ABP9E534</accession>
<reference evidence="2" key="1">
    <citation type="journal article" date="2019" name="Int. J. Syst. Evol. Microbiol.">
        <title>The Global Catalogue of Microorganisms (GCM) 10K type strain sequencing project: providing services to taxonomists for standard genome sequencing and annotation.</title>
        <authorList>
            <consortium name="The Broad Institute Genomics Platform"/>
            <consortium name="The Broad Institute Genome Sequencing Center for Infectious Disease"/>
            <person name="Wu L."/>
            <person name="Ma J."/>
        </authorList>
    </citation>
    <scope>NUCLEOTIDE SEQUENCE [LARGE SCALE GENOMIC DNA]</scope>
    <source>
        <strain evidence="2">JCM 13006</strain>
    </source>
</reference>
<evidence type="ECO:0008006" key="3">
    <source>
        <dbReference type="Google" id="ProtNLM"/>
    </source>
</evidence>
<proteinExistence type="predicted"/>
<gene>
    <name evidence="1" type="ORF">GCM10023235_53670</name>
</gene>
<name>A0ABP9E534_9ACTN</name>
<comment type="caution">
    <text evidence="1">The sequence shown here is derived from an EMBL/GenBank/DDBJ whole genome shotgun (WGS) entry which is preliminary data.</text>
</comment>
<protein>
    <recommendedName>
        <fullName evidence="3">HEAT repeat domain-containing protein</fullName>
    </recommendedName>
</protein>
<sequence length="110" mass="12316">MSVSDQQLIGLVQRLTAADVRIRSGACDTITDWISAFDRFQARMLAMTLATAAAVETDRDCRENTLHALGELADTGLFGTEFFEPIRHLDPNTLDVNEREYVDALLELDR</sequence>
<organism evidence="1 2">
    <name type="scientific">Kitasatospora terrestris</name>
    <dbReference type="NCBI Taxonomy" id="258051"/>
    <lineage>
        <taxon>Bacteria</taxon>
        <taxon>Bacillati</taxon>
        <taxon>Actinomycetota</taxon>
        <taxon>Actinomycetes</taxon>
        <taxon>Kitasatosporales</taxon>
        <taxon>Streptomycetaceae</taxon>
        <taxon>Kitasatospora</taxon>
    </lineage>
</organism>